<evidence type="ECO:0000256" key="1">
    <source>
        <dbReference type="ARBA" id="ARBA00022527"/>
    </source>
</evidence>
<dbReference type="InterPro" id="IPR050267">
    <property type="entry name" value="Anti-sigma-factor_SerPK"/>
</dbReference>
<keyword evidence="1" id="KW-0808">Transferase</keyword>
<comment type="caution">
    <text evidence="3">The sequence shown here is derived from an EMBL/GenBank/DDBJ whole genome shotgun (WGS) entry which is preliminary data.</text>
</comment>
<dbReference type="Pfam" id="PF13581">
    <property type="entry name" value="HATPase_c_2"/>
    <property type="match status" value="1"/>
</dbReference>
<name>A0A2A4CJX5_9RHOB</name>
<dbReference type="SUPFAM" id="SSF55874">
    <property type="entry name" value="ATPase domain of HSP90 chaperone/DNA topoisomerase II/histidine kinase"/>
    <property type="match status" value="1"/>
</dbReference>
<protein>
    <recommendedName>
        <fullName evidence="2">Histidine kinase/HSP90-like ATPase domain-containing protein</fullName>
    </recommendedName>
</protein>
<dbReference type="OrthoDB" id="9792240at2"/>
<dbReference type="RefSeq" id="WP_096433385.1">
    <property type="nucleotide sequence ID" value="NZ_NTJD01000006.1"/>
</dbReference>
<keyword evidence="4" id="KW-1185">Reference proteome</keyword>
<dbReference type="PANTHER" id="PTHR35526">
    <property type="entry name" value="ANTI-SIGMA-F FACTOR RSBW-RELATED"/>
    <property type="match status" value="1"/>
</dbReference>
<reference evidence="3 4" key="1">
    <citation type="submission" date="2017-09" db="EMBL/GenBank/DDBJ databases">
        <title>A multilocus sequence analysis scheme for characterization of bacteria in the genus Thioclava.</title>
        <authorList>
            <person name="Liu Y."/>
            <person name="Shao Z."/>
        </authorList>
    </citation>
    <scope>NUCLEOTIDE SEQUENCE [LARGE SCALE GENOMIC DNA]</scope>
    <source>
        <strain evidence="3 4">CAU 1312</strain>
    </source>
</reference>
<dbReference type="AlphaFoldDB" id="A0A2A4CJX5"/>
<evidence type="ECO:0000313" key="3">
    <source>
        <dbReference type="EMBL" id="PCD76323.1"/>
    </source>
</evidence>
<evidence type="ECO:0000313" key="4">
    <source>
        <dbReference type="Proteomes" id="UP000243507"/>
    </source>
</evidence>
<dbReference type="InterPro" id="IPR003594">
    <property type="entry name" value="HATPase_dom"/>
</dbReference>
<accession>A0A2A4CJX5</accession>
<dbReference type="EMBL" id="NTJD01000006">
    <property type="protein sequence ID" value="PCD76323.1"/>
    <property type="molecule type" value="Genomic_DNA"/>
</dbReference>
<feature type="domain" description="Histidine kinase/HSP90-like ATPase" evidence="2">
    <location>
        <begin position="25"/>
        <end position="153"/>
    </location>
</feature>
<evidence type="ECO:0000259" key="2">
    <source>
        <dbReference type="Pfam" id="PF13581"/>
    </source>
</evidence>
<dbReference type="CDD" id="cd16936">
    <property type="entry name" value="HATPase_RsbW-like"/>
    <property type="match status" value="1"/>
</dbReference>
<keyword evidence="1" id="KW-0418">Kinase</keyword>
<sequence length="163" mass="17852">MRAERAQAGSASPDAAEGRIFHTSFPARPQAVREALRAAVARFARLMSADEAGTFELILAEILNNVVEHSYQDADEGTVTLSIVQDRRGLSCSISDDGVPLPEDCLRRVLPDDPGRPQPGNLPEGGFGWFLIHDLAEELGYQRDANRNLLAFRLPLCPQKENA</sequence>
<dbReference type="Gene3D" id="3.30.565.10">
    <property type="entry name" value="Histidine kinase-like ATPase, C-terminal domain"/>
    <property type="match status" value="1"/>
</dbReference>
<organism evidence="3 4">
    <name type="scientific">Pseudothioclava arenosa</name>
    <dbReference type="NCBI Taxonomy" id="1795308"/>
    <lineage>
        <taxon>Bacteria</taxon>
        <taxon>Pseudomonadati</taxon>
        <taxon>Pseudomonadota</taxon>
        <taxon>Alphaproteobacteria</taxon>
        <taxon>Rhodobacterales</taxon>
        <taxon>Paracoccaceae</taxon>
        <taxon>Pseudothioclava</taxon>
    </lineage>
</organism>
<dbReference type="InterPro" id="IPR036890">
    <property type="entry name" value="HATPase_C_sf"/>
</dbReference>
<proteinExistence type="predicted"/>
<dbReference type="PANTHER" id="PTHR35526:SF3">
    <property type="entry name" value="ANTI-SIGMA-F FACTOR RSBW"/>
    <property type="match status" value="1"/>
</dbReference>
<gene>
    <name evidence="3" type="ORF">CLN94_09025</name>
</gene>
<dbReference type="Proteomes" id="UP000243507">
    <property type="component" value="Unassembled WGS sequence"/>
</dbReference>
<dbReference type="GO" id="GO:0004674">
    <property type="term" value="F:protein serine/threonine kinase activity"/>
    <property type="evidence" value="ECO:0007669"/>
    <property type="project" value="UniProtKB-KW"/>
</dbReference>
<keyword evidence="1" id="KW-0723">Serine/threonine-protein kinase</keyword>